<sequence>MQVRIVGITVYGRQILMAFKPNSSERKFTSIKSLIIGWALSF</sequence>
<dbReference type="EMBL" id="ADWY01002499">
    <property type="protein sequence ID" value="EGH18236.1"/>
    <property type="molecule type" value="Genomic_DNA"/>
</dbReference>
<accession>F3CD75</accession>
<gene>
    <name evidence="1" type="ORF">Pgy4_29990</name>
    <name evidence="2" type="ORF">Pgy4_35323</name>
</gene>
<name>F3CD75_PSESG</name>
<comment type="caution">
    <text evidence="1">The sequence shown here is derived from an EMBL/GenBank/DDBJ whole genome shotgun (WGS) entry which is preliminary data.</text>
</comment>
<dbReference type="EMBL" id="ADWY01001595">
    <property type="protein sequence ID" value="EGH17217.1"/>
    <property type="molecule type" value="Genomic_DNA"/>
</dbReference>
<dbReference type="BioCyc" id="PSYR875330:G11XH-5704-MONOMER"/>
<reference evidence="1 3" key="1">
    <citation type="journal article" date="2011" name="PLoS Pathog.">
        <title>Dynamic evolution of pathogenicity revealed by sequencing and comparative genomics of 19 Pseudomonas syringae isolates.</title>
        <authorList>
            <person name="Baltrus D.A."/>
            <person name="Nishimura M.T."/>
            <person name="Romanchuk A."/>
            <person name="Chang J.H."/>
            <person name="Mukhtar M.S."/>
            <person name="Cherkis K."/>
            <person name="Roach J."/>
            <person name="Grant S.R."/>
            <person name="Jones C.D."/>
            <person name="Dangl J.L."/>
        </authorList>
    </citation>
    <scope>NUCLEOTIDE SEQUENCE [LARGE SCALE GENOMIC DNA]</scope>
    <source>
        <strain evidence="3">race 4</strain>
        <strain evidence="1">Race 4</strain>
    </source>
</reference>
<dbReference type="Proteomes" id="UP000005466">
    <property type="component" value="Unassembled WGS sequence"/>
</dbReference>
<evidence type="ECO:0000313" key="3">
    <source>
        <dbReference type="Proteomes" id="UP000005466"/>
    </source>
</evidence>
<dbReference type="HOGENOM" id="CLU_3256648_0_0_6"/>
<proteinExistence type="predicted"/>
<dbReference type="AlphaFoldDB" id="F3CD75"/>
<organism evidence="1 3">
    <name type="scientific">Pseudomonas savastanoi pv. glycinea str. race 4</name>
    <dbReference type="NCBI Taxonomy" id="875330"/>
    <lineage>
        <taxon>Bacteria</taxon>
        <taxon>Pseudomonadati</taxon>
        <taxon>Pseudomonadota</taxon>
        <taxon>Gammaproteobacteria</taxon>
        <taxon>Pseudomonadales</taxon>
        <taxon>Pseudomonadaceae</taxon>
        <taxon>Pseudomonas</taxon>
    </lineage>
</organism>
<dbReference type="PATRIC" id="fig|875330.6.peg.4934"/>
<evidence type="ECO:0000313" key="1">
    <source>
        <dbReference type="EMBL" id="EGH17217.1"/>
    </source>
</evidence>
<protein>
    <submittedName>
        <fullName evidence="1">Uncharacterized protein</fullName>
    </submittedName>
</protein>
<evidence type="ECO:0000313" key="2">
    <source>
        <dbReference type="EMBL" id="EGH18236.1"/>
    </source>
</evidence>